<dbReference type="Gene3D" id="1.20.1420.20">
    <property type="entry name" value="M75 peptidase, HXXE motif"/>
    <property type="match status" value="1"/>
</dbReference>
<evidence type="ECO:0000256" key="1">
    <source>
        <dbReference type="ARBA" id="ARBA00004196"/>
    </source>
</evidence>
<evidence type="ECO:0000256" key="3">
    <source>
        <dbReference type="SAM" id="SignalP"/>
    </source>
</evidence>
<dbReference type="OrthoDB" id="9764688at2"/>
<reference evidence="6" key="1">
    <citation type="submission" date="2019-07" db="EMBL/GenBank/DDBJ databases">
        <title>Chitinimonas sp. nov., isolated from Ny-Alesund, arctica soil.</title>
        <authorList>
            <person name="Xu Q."/>
            <person name="Peng F."/>
        </authorList>
    </citation>
    <scope>NUCLEOTIDE SEQUENCE [LARGE SCALE GENOMIC DNA]</scope>
    <source>
        <strain evidence="6">R3-44</strain>
    </source>
</reference>
<dbReference type="RefSeq" id="WP_144278839.1">
    <property type="nucleotide sequence ID" value="NZ_CP041730.1"/>
</dbReference>
<comment type="subcellular location">
    <subcellularLocation>
        <location evidence="1">Cell envelope</location>
    </subcellularLocation>
</comment>
<dbReference type="InterPro" id="IPR038352">
    <property type="entry name" value="Imelysin_sf"/>
</dbReference>
<dbReference type="CDD" id="cd14657">
    <property type="entry name" value="Imelysin_IrpA-like"/>
    <property type="match status" value="1"/>
</dbReference>
<evidence type="ECO:0000259" key="4">
    <source>
        <dbReference type="Pfam" id="PF09375"/>
    </source>
</evidence>
<dbReference type="InterPro" id="IPR018976">
    <property type="entry name" value="Imelysin-like"/>
</dbReference>
<dbReference type="AlphaFoldDB" id="A0A516SH06"/>
<dbReference type="EMBL" id="CP041730">
    <property type="protein sequence ID" value="QDQ27446.1"/>
    <property type="molecule type" value="Genomic_DNA"/>
</dbReference>
<feature type="chain" id="PRO_5021992036" evidence="3">
    <location>
        <begin position="22"/>
        <end position="382"/>
    </location>
</feature>
<dbReference type="Pfam" id="PF09375">
    <property type="entry name" value="Peptidase_M75"/>
    <property type="match status" value="1"/>
</dbReference>
<dbReference type="KEGG" id="cari:FNU76_14370"/>
<organism evidence="5 6">
    <name type="scientific">Chitinimonas arctica</name>
    <dbReference type="NCBI Taxonomy" id="2594795"/>
    <lineage>
        <taxon>Bacteria</taxon>
        <taxon>Pseudomonadati</taxon>
        <taxon>Pseudomonadota</taxon>
        <taxon>Betaproteobacteria</taxon>
        <taxon>Neisseriales</taxon>
        <taxon>Chitinibacteraceae</taxon>
        <taxon>Chitinimonas</taxon>
    </lineage>
</organism>
<dbReference type="Proteomes" id="UP000317550">
    <property type="component" value="Chromosome"/>
</dbReference>
<keyword evidence="2 3" id="KW-0732">Signal</keyword>
<protein>
    <submittedName>
        <fullName evidence="5">Iron-regulated protein</fullName>
    </submittedName>
</protein>
<evidence type="ECO:0000313" key="6">
    <source>
        <dbReference type="Proteomes" id="UP000317550"/>
    </source>
</evidence>
<keyword evidence="6" id="KW-1185">Reference proteome</keyword>
<accession>A0A516SH06</accession>
<gene>
    <name evidence="5" type="ORF">FNU76_14370</name>
</gene>
<evidence type="ECO:0000313" key="5">
    <source>
        <dbReference type="EMBL" id="QDQ27446.1"/>
    </source>
</evidence>
<dbReference type="GO" id="GO:0030313">
    <property type="term" value="C:cell envelope"/>
    <property type="evidence" value="ECO:0007669"/>
    <property type="project" value="UniProtKB-SubCell"/>
</dbReference>
<proteinExistence type="predicted"/>
<sequence length="382" mass="41614">MSLFRRSLLVVALSGSLFAHAAEPATPTTVAAQYALIVHASYEDALAGAKQLQQSIDTFLAAPSAETLKAARDTWLASREWYGQTEAYRFASGPIDSEDGPEGQINSWPMDEVYVDYVKGKPKAGLINNPKLKLNRELLLAANQKGGEENVSTGWHAIEFLLWGQDLNQKGPGDRQFTDFVDGKAANADRRRTYLKLVTDLLVDDMASMVKAWAPDADNYRAKFVKDEDALKKMLTGIGVLSRGELAGQRMEVALATKSQEDEHSCFSDNTHRDIVVDAVGIQNVWEGRYKRADGSELSGPSLRELVAAKDAKIAAKTSADMAQSVKLANEIQAPFDQEIIGGNNAPGRKRVRVVIDALKAQANDLVQAAKVLGIKNLNTKA</sequence>
<name>A0A516SH06_9NEIS</name>
<feature type="signal peptide" evidence="3">
    <location>
        <begin position="1"/>
        <end position="21"/>
    </location>
</feature>
<evidence type="ECO:0000256" key="2">
    <source>
        <dbReference type="ARBA" id="ARBA00022729"/>
    </source>
</evidence>
<feature type="domain" description="Imelysin-like" evidence="4">
    <location>
        <begin position="39"/>
        <end position="364"/>
    </location>
</feature>